<sequence length="80" mass="9475">MDNEITYADKGVSLVIHHSLKAFRQEDQTENIFNHRECYKNLMAATMEPKLNWSIPPVNDEYREEDVEPEELKILTTRHT</sequence>
<name>A0ACC2KSX2_PERAE</name>
<evidence type="ECO:0000313" key="2">
    <source>
        <dbReference type="Proteomes" id="UP001234297"/>
    </source>
</evidence>
<comment type="caution">
    <text evidence="1">The sequence shown here is derived from an EMBL/GenBank/DDBJ whole genome shotgun (WGS) entry which is preliminary data.</text>
</comment>
<accession>A0ACC2KSX2</accession>
<dbReference type="Proteomes" id="UP001234297">
    <property type="component" value="Chromosome 11"/>
</dbReference>
<reference evidence="1 2" key="1">
    <citation type="journal article" date="2022" name="Hortic Res">
        <title>A haplotype resolved chromosomal level avocado genome allows analysis of novel avocado genes.</title>
        <authorList>
            <person name="Nath O."/>
            <person name="Fletcher S.J."/>
            <person name="Hayward A."/>
            <person name="Shaw L.M."/>
            <person name="Masouleh A.K."/>
            <person name="Furtado A."/>
            <person name="Henry R.J."/>
            <person name="Mitter N."/>
        </authorList>
    </citation>
    <scope>NUCLEOTIDE SEQUENCE [LARGE SCALE GENOMIC DNA]</scope>
    <source>
        <strain evidence="2">cv. Hass</strain>
    </source>
</reference>
<organism evidence="1 2">
    <name type="scientific">Persea americana</name>
    <name type="common">Avocado</name>
    <dbReference type="NCBI Taxonomy" id="3435"/>
    <lineage>
        <taxon>Eukaryota</taxon>
        <taxon>Viridiplantae</taxon>
        <taxon>Streptophyta</taxon>
        <taxon>Embryophyta</taxon>
        <taxon>Tracheophyta</taxon>
        <taxon>Spermatophyta</taxon>
        <taxon>Magnoliopsida</taxon>
        <taxon>Magnoliidae</taxon>
        <taxon>Laurales</taxon>
        <taxon>Lauraceae</taxon>
        <taxon>Persea</taxon>
    </lineage>
</organism>
<proteinExistence type="predicted"/>
<evidence type="ECO:0000313" key="1">
    <source>
        <dbReference type="EMBL" id="KAJ8624198.1"/>
    </source>
</evidence>
<gene>
    <name evidence="1" type="ORF">MRB53_032728</name>
</gene>
<dbReference type="EMBL" id="CM056819">
    <property type="protein sequence ID" value="KAJ8624198.1"/>
    <property type="molecule type" value="Genomic_DNA"/>
</dbReference>
<protein>
    <submittedName>
        <fullName evidence="1">Uncharacterized protein</fullName>
    </submittedName>
</protein>
<keyword evidence="2" id="KW-1185">Reference proteome</keyword>